<gene>
    <name evidence="3" type="ORF">Tci_027467</name>
</gene>
<evidence type="ECO:0000313" key="3">
    <source>
        <dbReference type="EMBL" id="GEU55489.1"/>
    </source>
</evidence>
<reference evidence="3" key="1">
    <citation type="journal article" date="2019" name="Sci. Rep.">
        <title>Draft genome of Tanacetum cinerariifolium, the natural source of mosquito coil.</title>
        <authorList>
            <person name="Yamashiro T."/>
            <person name="Shiraishi A."/>
            <person name="Satake H."/>
            <person name="Nakayama K."/>
        </authorList>
    </citation>
    <scope>NUCLEOTIDE SEQUENCE</scope>
</reference>
<name>A0A6L2L2L9_TANCI</name>
<comment type="caution">
    <text evidence="3">The sequence shown here is derived from an EMBL/GenBank/DDBJ whole genome shotgun (WGS) entry which is preliminary data.</text>
</comment>
<keyword evidence="1" id="KW-0175">Coiled coil</keyword>
<feature type="coiled-coil region" evidence="1">
    <location>
        <begin position="154"/>
        <end position="181"/>
    </location>
</feature>
<feature type="region of interest" description="Disordered" evidence="2">
    <location>
        <begin position="366"/>
        <end position="385"/>
    </location>
</feature>
<evidence type="ECO:0000256" key="2">
    <source>
        <dbReference type="SAM" id="MobiDB-lite"/>
    </source>
</evidence>
<organism evidence="3">
    <name type="scientific">Tanacetum cinerariifolium</name>
    <name type="common">Dalmatian daisy</name>
    <name type="synonym">Chrysanthemum cinerariifolium</name>
    <dbReference type="NCBI Taxonomy" id="118510"/>
    <lineage>
        <taxon>Eukaryota</taxon>
        <taxon>Viridiplantae</taxon>
        <taxon>Streptophyta</taxon>
        <taxon>Embryophyta</taxon>
        <taxon>Tracheophyta</taxon>
        <taxon>Spermatophyta</taxon>
        <taxon>Magnoliopsida</taxon>
        <taxon>eudicotyledons</taxon>
        <taxon>Gunneridae</taxon>
        <taxon>Pentapetalae</taxon>
        <taxon>asterids</taxon>
        <taxon>campanulids</taxon>
        <taxon>Asterales</taxon>
        <taxon>Asteraceae</taxon>
        <taxon>Asteroideae</taxon>
        <taxon>Anthemideae</taxon>
        <taxon>Anthemidinae</taxon>
        <taxon>Tanacetum</taxon>
    </lineage>
</organism>
<sequence>MAKTINGEAQIHAKVDGKKIIVTESSVRRDLQLANEKDEVVHKKRGDRLVRATTTASSLEEEQNSGNIIKTRSKATPNESSFLGTTSGGGPGCQETIRDTIAQTRFERVSKLSNDSLLAIGNTLQSDEDRLKFQELMALCTTLQTRVLDLEKTKTTQQMEINSLKIKVKKLEKRNRDEQDLGEDTSKRRRRIHAIDIDDEITLVSVQDDVKRFDVDGLNGEEVVARQSENVVEEVVDVDQVSNAATTATITTEEITLAKSIEALKIQKPKNKGKGFMIEEHMKPKKKDDQIRLDEEVAKRLQDEFNEKEILTRERVEKELEANIALIETWDDIQAKIDVDHQLAERMQAQEQEELSDKELVEGKGKRVGEELIQESTKKQKVDDDKETTELNQFMKVILDYEEVAIDAIPLAIKSPKIID</sequence>
<feature type="compositionally biased region" description="Basic and acidic residues" evidence="2">
    <location>
        <begin position="366"/>
        <end position="384"/>
    </location>
</feature>
<evidence type="ECO:0000256" key="1">
    <source>
        <dbReference type="SAM" id="Coils"/>
    </source>
</evidence>
<protein>
    <submittedName>
        <fullName evidence="3">Uncharacterized protein</fullName>
    </submittedName>
</protein>
<dbReference type="EMBL" id="BKCJ010003505">
    <property type="protein sequence ID" value="GEU55489.1"/>
    <property type="molecule type" value="Genomic_DNA"/>
</dbReference>
<proteinExistence type="predicted"/>
<accession>A0A6L2L2L9</accession>
<dbReference type="AlphaFoldDB" id="A0A6L2L2L9"/>